<dbReference type="Proteomes" id="UP000748752">
    <property type="component" value="Unassembled WGS sequence"/>
</dbReference>
<keyword evidence="4" id="KW-1185">Reference proteome</keyword>
<name>A0ABS1CKN7_9GAMM</name>
<dbReference type="Gene3D" id="3.20.20.190">
    <property type="entry name" value="Phosphatidylinositol (PI) phosphodiesterase"/>
    <property type="match status" value="1"/>
</dbReference>
<feature type="transmembrane region" description="Helical" evidence="1">
    <location>
        <begin position="45"/>
        <end position="69"/>
    </location>
</feature>
<evidence type="ECO:0000313" key="3">
    <source>
        <dbReference type="EMBL" id="MBK1632493.1"/>
    </source>
</evidence>
<evidence type="ECO:0000259" key="2">
    <source>
        <dbReference type="PROSITE" id="PS51704"/>
    </source>
</evidence>
<keyword evidence="1" id="KW-0472">Membrane</keyword>
<dbReference type="PANTHER" id="PTHR46211">
    <property type="entry name" value="GLYCEROPHOSPHORYL DIESTER PHOSPHODIESTERASE"/>
    <property type="match status" value="1"/>
</dbReference>
<keyword evidence="1" id="KW-1133">Transmembrane helix</keyword>
<organism evidence="3 4">
    <name type="scientific">Thiohalocapsa halophila</name>
    <dbReference type="NCBI Taxonomy" id="69359"/>
    <lineage>
        <taxon>Bacteria</taxon>
        <taxon>Pseudomonadati</taxon>
        <taxon>Pseudomonadota</taxon>
        <taxon>Gammaproteobacteria</taxon>
        <taxon>Chromatiales</taxon>
        <taxon>Chromatiaceae</taxon>
        <taxon>Thiohalocapsa</taxon>
    </lineage>
</organism>
<reference evidence="3 4" key="1">
    <citation type="journal article" date="2020" name="Microorganisms">
        <title>Osmotic Adaptation and Compatible Solute Biosynthesis of Phototrophic Bacteria as Revealed from Genome Analyses.</title>
        <authorList>
            <person name="Imhoff J.F."/>
            <person name="Rahn T."/>
            <person name="Kunzel S."/>
            <person name="Keller A."/>
            <person name="Neulinger S.C."/>
        </authorList>
    </citation>
    <scope>NUCLEOTIDE SEQUENCE [LARGE SCALE GENOMIC DNA]</scope>
    <source>
        <strain evidence="3 4">DSM 6210</strain>
    </source>
</reference>
<proteinExistence type="predicted"/>
<feature type="transmembrane region" description="Helical" evidence="1">
    <location>
        <begin position="180"/>
        <end position="200"/>
    </location>
</feature>
<dbReference type="InterPro" id="IPR017946">
    <property type="entry name" value="PLC-like_Pdiesterase_TIM-brl"/>
</dbReference>
<dbReference type="SUPFAM" id="SSF51695">
    <property type="entry name" value="PLC-like phosphodiesterases"/>
    <property type="match status" value="1"/>
</dbReference>
<evidence type="ECO:0000256" key="1">
    <source>
        <dbReference type="SAM" id="Phobius"/>
    </source>
</evidence>
<evidence type="ECO:0000313" key="4">
    <source>
        <dbReference type="Proteomes" id="UP000748752"/>
    </source>
</evidence>
<dbReference type="InterPro" id="IPR030395">
    <property type="entry name" value="GP_PDE_dom"/>
</dbReference>
<dbReference type="PANTHER" id="PTHR46211:SF8">
    <property type="entry name" value="PHOSPHODIESTERASE"/>
    <property type="match status" value="1"/>
</dbReference>
<feature type="transmembrane region" description="Helical" evidence="1">
    <location>
        <begin position="275"/>
        <end position="296"/>
    </location>
</feature>
<feature type="transmembrane region" description="Helical" evidence="1">
    <location>
        <begin position="236"/>
        <end position="260"/>
    </location>
</feature>
<protein>
    <recommendedName>
        <fullName evidence="2">GP-PDE domain-containing protein</fullName>
    </recommendedName>
</protein>
<feature type="transmembrane region" description="Helical" evidence="1">
    <location>
        <begin position="142"/>
        <end position="165"/>
    </location>
</feature>
<feature type="transmembrane region" description="Helical" evidence="1">
    <location>
        <begin position="343"/>
        <end position="362"/>
    </location>
</feature>
<dbReference type="CDD" id="cd08579">
    <property type="entry name" value="GDPD_memb_like"/>
    <property type="match status" value="1"/>
</dbReference>
<dbReference type="Pfam" id="PF03009">
    <property type="entry name" value="GDPD"/>
    <property type="match status" value="1"/>
</dbReference>
<keyword evidence="1" id="KW-0812">Transmembrane</keyword>
<sequence>MPGAVDAHVRFAQAVHMPMESILSLWRTMVLRLHPVWRGMLAVNAVYAVLGLVLLAPLPGIVFRLLLALSGETALSDQEIALFLVTPWGIAALILAATVLVAVAALTQASLLYLAAAGGRARNAVLFAFRRLVPILSVSVRLVVRVLALAIPFIALAAATAWLALSAHDINYYLAERPPVFWIAAVVIGLLLAVLAFLLVRKLIGWSLVLPLLLFANQGPASAFAESERLTRGKRALVLGAFAVWAAIAIALGAVVLALIDTLGDWIIPQLGDSLTLLVAVLGALVALWGLLSFLAGTINASAFAGVTLALADRLGAPLRTDFAAAPAPRPAARLPQLTTGRVAAVMAVVAGIAAATGMWLLGGIDVRDDVLVVAHRGAAGKAPENTLAAVRQAIRDRADWIEIDVQETADGEVVVVHDSDFMKLAGERLKVWDGTLAQIRRIDVGSWRGPRFAGEQVPTLREVLETVRGRAKLVIELKYYGHDQLLEQRVVDLVEAAGMADDVAIMSLQYHGVQKVRALRPEWRIGLLAAKAIGDLSRRDVDFLAVNQGMATAHFVHHAEAAGKPVFAWTINDPAALARVVAAGVSGVITDEPERMRGLLAERREMGSVELLLLRTALLFDRPPPARRYRDDSP</sequence>
<comment type="caution">
    <text evidence="3">The sequence shown here is derived from an EMBL/GenBank/DDBJ whole genome shotgun (WGS) entry which is preliminary data.</text>
</comment>
<gene>
    <name evidence="3" type="ORF">CKO31_17445</name>
</gene>
<accession>A0ABS1CKN7</accession>
<feature type="transmembrane region" description="Helical" evidence="1">
    <location>
        <begin position="81"/>
        <end position="105"/>
    </location>
</feature>
<dbReference type="PROSITE" id="PS51704">
    <property type="entry name" value="GP_PDE"/>
    <property type="match status" value="1"/>
</dbReference>
<feature type="domain" description="GP-PDE" evidence="2">
    <location>
        <begin position="371"/>
        <end position="601"/>
    </location>
</feature>
<dbReference type="EMBL" id="NRRV01000049">
    <property type="protein sequence ID" value="MBK1632493.1"/>
    <property type="molecule type" value="Genomic_DNA"/>
</dbReference>